<dbReference type="CDD" id="cd03809">
    <property type="entry name" value="GT4_MtfB-like"/>
    <property type="match status" value="1"/>
</dbReference>
<evidence type="ECO:0000313" key="3">
    <source>
        <dbReference type="EMBL" id="MFL9844946.1"/>
    </source>
</evidence>
<dbReference type="SUPFAM" id="SSF53756">
    <property type="entry name" value="UDP-Glycosyltransferase/glycogen phosphorylase"/>
    <property type="match status" value="1"/>
</dbReference>
<dbReference type="Gene3D" id="3.40.50.2000">
    <property type="entry name" value="Glycogen Phosphorylase B"/>
    <property type="match status" value="2"/>
</dbReference>
<comment type="caution">
    <text evidence="3">The sequence shown here is derived from an EMBL/GenBank/DDBJ whole genome shotgun (WGS) entry which is preliminary data.</text>
</comment>
<gene>
    <name evidence="3" type="ORF">ABS766_11005</name>
</gene>
<name>A0ABW8YX90_9FLAO</name>
<sequence>MPKYAQWLAEGMRNRGHDVQIMRPEPNVYKLPVPVSLKKWLGYIDQYIIFSKGLKKMVSKMSNDTLYVVTDHALGPYVPIIEKSKHIIHCHDFLAQRSALGLIAENPTSSTGKIYQKFIRKGYSKGNNFISISKKTEDDLLFFLKNDKPHFSAVVYNSLNQDIHPLDINQSRETITEQIGRDVSEGYILHVGGNQWYKNRPGVIKIYNSLRNKNIELPLVMIGPEPSVKIINEKDKSPYKNDIHILNNVSDNILKKAYSGASIFVFPSLAEGFGWPIIEAMASGCFVVTTNEAPMNEVAGEAALLIDKMPQTEQEKWADLSADKIISNLDKKEQYIKSGLENVKRFDSKKTLDKIEVIYKKIVEETL</sequence>
<protein>
    <submittedName>
        <fullName evidence="3">Glycosyltransferase family 1 protein</fullName>
    </submittedName>
</protein>
<keyword evidence="4" id="KW-1185">Reference proteome</keyword>
<dbReference type="InterPro" id="IPR001296">
    <property type="entry name" value="Glyco_trans_1"/>
</dbReference>
<dbReference type="PANTHER" id="PTHR46401">
    <property type="entry name" value="GLYCOSYLTRANSFERASE WBBK-RELATED"/>
    <property type="match status" value="1"/>
</dbReference>
<proteinExistence type="predicted"/>
<dbReference type="PANTHER" id="PTHR46401:SF2">
    <property type="entry name" value="GLYCOSYLTRANSFERASE WBBK-RELATED"/>
    <property type="match status" value="1"/>
</dbReference>
<evidence type="ECO:0000259" key="2">
    <source>
        <dbReference type="Pfam" id="PF00534"/>
    </source>
</evidence>
<dbReference type="Proteomes" id="UP001629156">
    <property type="component" value="Unassembled WGS sequence"/>
</dbReference>
<keyword evidence="1" id="KW-0808">Transferase</keyword>
<reference evidence="3 4" key="1">
    <citation type="submission" date="2024-06" db="EMBL/GenBank/DDBJ databases">
        <authorList>
            <person name="Kaempfer P."/>
            <person name="Viver T."/>
        </authorList>
    </citation>
    <scope>NUCLEOTIDE SEQUENCE [LARGE SCALE GENOMIC DNA]</scope>
    <source>
        <strain evidence="3 4">ST-119</strain>
    </source>
</reference>
<feature type="domain" description="Glycosyl transferase family 1" evidence="2">
    <location>
        <begin position="172"/>
        <end position="319"/>
    </location>
</feature>
<organism evidence="3 4">
    <name type="scientific">Flavobacterium rhizosphaerae</name>
    <dbReference type="NCBI Taxonomy" id="3163298"/>
    <lineage>
        <taxon>Bacteria</taxon>
        <taxon>Pseudomonadati</taxon>
        <taxon>Bacteroidota</taxon>
        <taxon>Flavobacteriia</taxon>
        <taxon>Flavobacteriales</taxon>
        <taxon>Flavobacteriaceae</taxon>
        <taxon>Flavobacterium</taxon>
    </lineage>
</organism>
<evidence type="ECO:0000313" key="4">
    <source>
        <dbReference type="Proteomes" id="UP001629156"/>
    </source>
</evidence>
<accession>A0ABW8YX90</accession>
<evidence type="ECO:0000256" key="1">
    <source>
        <dbReference type="ARBA" id="ARBA00022679"/>
    </source>
</evidence>
<dbReference type="RefSeq" id="WP_408085206.1">
    <property type="nucleotide sequence ID" value="NZ_JBELPZ010000010.1"/>
</dbReference>
<dbReference type="EMBL" id="JBELPZ010000010">
    <property type="protein sequence ID" value="MFL9844946.1"/>
    <property type="molecule type" value="Genomic_DNA"/>
</dbReference>
<dbReference type="Pfam" id="PF00534">
    <property type="entry name" value="Glycos_transf_1"/>
    <property type="match status" value="1"/>
</dbReference>